<evidence type="ECO:0000313" key="5">
    <source>
        <dbReference type="Proteomes" id="UP001165089"/>
    </source>
</evidence>
<feature type="region of interest" description="Disordered" evidence="2">
    <location>
        <begin position="182"/>
        <end position="202"/>
    </location>
</feature>
<organism evidence="4 5">
    <name type="scientific">Geothrix rubra</name>
    <dbReference type="NCBI Taxonomy" id="2927977"/>
    <lineage>
        <taxon>Bacteria</taxon>
        <taxon>Pseudomonadati</taxon>
        <taxon>Acidobacteriota</taxon>
        <taxon>Holophagae</taxon>
        <taxon>Holophagales</taxon>
        <taxon>Holophagaceae</taxon>
        <taxon>Geothrix</taxon>
    </lineage>
</organism>
<feature type="region of interest" description="Disordered" evidence="2">
    <location>
        <begin position="254"/>
        <end position="281"/>
    </location>
</feature>
<dbReference type="EMBL" id="BSDD01000002">
    <property type="protein sequence ID" value="GLH69835.1"/>
    <property type="molecule type" value="Genomic_DNA"/>
</dbReference>
<comment type="caution">
    <text evidence="4">The sequence shown here is derived from an EMBL/GenBank/DDBJ whole genome shotgun (WGS) entry which is preliminary data.</text>
</comment>
<proteinExistence type="predicted"/>
<protein>
    <recommendedName>
        <fullName evidence="6">Tetratricopeptide repeat protein</fullName>
    </recommendedName>
</protein>
<dbReference type="PROSITE" id="PS50005">
    <property type="entry name" value="TPR"/>
    <property type="match status" value="1"/>
</dbReference>
<dbReference type="RefSeq" id="WP_285723927.1">
    <property type="nucleotide sequence ID" value="NZ_BSDD01000002.1"/>
</dbReference>
<feature type="transmembrane region" description="Helical" evidence="3">
    <location>
        <begin position="408"/>
        <end position="426"/>
    </location>
</feature>
<keyword evidence="1" id="KW-0802">TPR repeat</keyword>
<sequence>MSQDPYAPYLRQADDLFSKGELVKAGQIWQAILKQAPQHVEARGRLLQVKQRLLALQAEAAGAAAPPPPAPGPAAPEAVASEPMGSTAAEGASGAAPVPPPQPTPPPEPTSVPAPAPPPAPPVPPPARVPAGDLDPDRLLNEGCTLFDMGQVEDALRKWEQLLALEPGHRLAREYANGARRDLGLPPLEAPAPEVSSGPGATIDEEDVDKLLREAVQLYDIGLVEEAVSKWERVLAADPGRLDVKAYLEQARSELGHPPTGPAAPAAPAAPPRPAGLDPGMLDLKLRQADHLLSLQRHEEAAFTFQQALALDPGNARALDGLERCRPTRPRPPAQAPEPTPAPAVSRDPQGRIAMVEDPDRTLITDPPAVAPPASLVKAAPAPRQGLAIPDRVHSLTERLPWLGEPKVLAMIGGGVLVLLLGGGILHRYRKDQALKEAVQAARSAALGPISQQAQAPDLAETPAAIREEAQSALDTDPLRAYLRAATLVRRDPADAAAARLLEKARAALPGGVVGASLAEYQKHLQSGDLDAAAQVMDALLRATPDDADLRARAGRLELALCTAHAAQGRWDDAALDLQRGRALFPDDKGWQARLKLLDQVRAMPKAQRGDWIALLG</sequence>
<keyword evidence="5" id="KW-1185">Reference proteome</keyword>
<feature type="region of interest" description="Disordered" evidence="2">
    <location>
        <begin position="60"/>
        <end position="137"/>
    </location>
</feature>
<name>A0ABQ5Q506_9BACT</name>
<dbReference type="PRINTS" id="PR01217">
    <property type="entry name" value="PRICHEXTENSN"/>
</dbReference>
<feature type="compositionally biased region" description="Pro residues" evidence="2">
    <location>
        <begin position="97"/>
        <end position="128"/>
    </location>
</feature>
<dbReference type="InterPro" id="IPR011990">
    <property type="entry name" value="TPR-like_helical_dom_sf"/>
</dbReference>
<evidence type="ECO:0008006" key="6">
    <source>
        <dbReference type="Google" id="ProtNLM"/>
    </source>
</evidence>
<keyword evidence="3" id="KW-0812">Transmembrane</keyword>
<accession>A0ABQ5Q506</accession>
<evidence type="ECO:0000256" key="3">
    <source>
        <dbReference type="SAM" id="Phobius"/>
    </source>
</evidence>
<feature type="region of interest" description="Disordered" evidence="2">
    <location>
        <begin position="323"/>
        <end position="351"/>
    </location>
</feature>
<gene>
    <name evidence="4" type="ORF">GETHPA_13680</name>
</gene>
<evidence type="ECO:0000313" key="4">
    <source>
        <dbReference type="EMBL" id="GLH69835.1"/>
    </source>
</evidence>
<dbReference type="SUPFAM" id="SSF48452">
    <property type="entry name" value="TPR-like"/>
    <property type="match status" value="1"/>
</dbReference>
<dbReference type="SMART" id="SM00028">
    <property type="entry name" value="TPR"/>
    <property type="match status" value="5"/>
</dbReference>
<keyword evidence="3" id="KW-1133">Transmembrane helix</keyword>
<reference evidence="4 5" key="1">
    <citation type="journal article" date="2023" name="Antonie Van Leeuwenhoek">
        <title>Mesoterricola silvestris gen. nov., sp. nov., Mesoterricola sediminis sp. nov., Geothrix oryzae sp. nov., Geothrix edaphica sp. nov., Geothrix rubra sp. nov., and Geothrix limicola sp. nov., six novel members of Acidobacteriota isolated from soils.</title>
        <authorList>
            <person name="Itoh H."/>
            <person name="Sugisawa Y."/>
            <person name="Mise K."/>
            <person name="Xu Z."/>
            <person name="Kuniyasu M."/>
            <person name="Ushijima N."/>
            <person name="Kawano K."/>
            <person name="Kobayashi E."/>
            <person name="Shiratori Y."/>
            <person name="Masuda Y."/>
            <person name="Senoo K."/>
        </authorList>
    </citation>
    <scope>NUCLEOTIDE SEQUENCE [LARGE SCALE GENOMIC DNA]</scope>
    <source>
        <strain evidence="4 5">Red803</strain>
    </source>
</reference>
<keyword evidence="3" id="KW-0472">Membrane</keyword>
<feature type="compositionally biased region" description="Pro residues" evidence="2">
    <location>
        <begin position="65"/>
        <end position="74"/>
    </location>
</feature>
<evidence type="ECO:0000256" key="2">
    <source>
        <dbReference type="SAM" id="MobiDB-lite"/>
    </source>
</evidence>
<feature type="compositionally biased region" description="Low complexity" evidence="2">
    <location>
        <begin position="185"/>
        <end position="194"/>
    </location>
</feature>
<evidence type="ECO:0000256" key="1">
    <source>
        <dbReference type="PROSITE-ProRule" id="PRU00339"/>
    </source>
</evidence>
<dbReference type="InterPro" id="IPR019734">
    <property type="entry name" value="TPR_rpt"/>
</dbReference>
<dbReference type="Gene3D" id="1.25.40.10">
    <property type="entry name" value="Tetratricopeptide repeat domain"/>
    <property type="match status" value="2"/>
</dbReference>
<dbReference type="Proteomes" id="UP001165089">
    <property type="component" value="Unassembled WGS sequence"/>
</dbReference>
<feature type="compositionally biased region" description="Pro residues" evidence="2">
    <location>
        <begin position="330"/>
        <end position="342"/>
    </location>
</feature>
<feature type="repeat" description="TPR" evidence="1">
    <location>
        <begin position="136"/>
        <end position="169"/>
    </location>
</feature>